<dbReference type="InterPro" id="IPR055936">
    <property type="entry name" value="DUF7514"/>
</dbReference>
<dbReference type="Pfam" id="PF24355">
    <property type="entry name" value="DUF7514"/>
    <property type="match status" value="1"/>
</dbReference>
<proteinExistence type="predicted"/>
<reference evidence="3 4" key="1">
    <citation type="submission" date="2015-01" db="EMBL/GenBank/DDBJ databases">
        <title>The Genome Sequence of Exophiala sideris CBS121828.</title>
        <authorList>
            <consortium name="The Broad Institute Genomics Platform"/>
            <person name="Cuomo C."/>
            <person name="de Hoog S."/>
            <person name="Gorbushina A."/>
            <person name="Stielow B."/>
            <person name="Teixiera M."/>
            <person name="Abouelleil A."/>
            <person name="Chapman S.B."/>
            <person name="Priest M."/>
            <person name="Young S.K."/>
            <person name="Wortman J."/>
            <person name="Nusbaum C."/>
            <person name="Birren B."/>
        </authorList>
    </citation>
    <scope>NUCLEOTIDE SEQUENCE [LARGE SCALE GENOMIC DNA]</scope>
    <source>
        <strain evidence="3 4">CBS 121828</strain>
    </source>
</reference>
<feature type="compositionally biased region" description="Polar residues" evidence="1">
    <location>
        <begin position="269"/>
        <end position="293"/>
    </location>
</feature>
<dbReference type="EMBL" id="KN846952">
    <property type="protein sequence ID" value="KIV82086.1"/>
    <property type="molecule type" value="Genomic_DNA"/>
</dbReference>
<feature type="compositionally biased region" description="Low complexity" evidence="1">
    <location>
        <begin position="355"/>
        <end position="366"/>
    </location>
</feature>
<dbReference type="PANTHER" id="PTHR39611">
    <property type="entry name" value="HYDROXYPROLINE-RICH GLYCOPROTEIN DZ-HRGP-RELATED"/>
    <property type="match status" value="1"/>
</dbReference>
<dbReference type="Proteomes" id="UP000053599">
    <property type="component" value="Unassembled WGS sequence"/>
</dbReference>
<dbReference type="OrthoDB" id="5420895at2759"/>
<evidence type="ECO:0000313" key="4">
    <source>
        <dbReference type="Proteomes" id="UP000053599"/>
    </source>
</evidence>
<gene>
    <name evidence="3" type="ORF">PV11_04220</name>
</gene>
<dbReference type="HOGENOM" id="CLU_502471_0_0_1"/>
<evidence type="ECO:0000313" key="3">
    <source>
        <dbReference type="EMBL" id="KIV82086.1"/>
    </source>
</evidence>
<name>A0A0D1X3F6_9EURO</name>
<accession>A0A0D1X3F6</accession>
<feature type="compositionally biased region" description="Basic and acidic residues" evidence="1">
    <location>
        <begin position="214"/>
        <end position="226"/>
    </location>
</feature>
<evidence type="ECO:0000256" key="1">
    <source>
        <dbReference type="SAM" id="MobiDB-lite"/>
    </source>
</evidence>
<dbReference type="PANTHER" id="PTHR39611:SF2">
    <property type="entry name" value="HYDROXYPROLINE-RICH GLYCOPROTEIN DZ-HRGP"/>
    <property type="match status" value="1"/>
</dbReference>
<feature type="domain" description="DUF7514" evidence="2">
    <location>
        <begin position="14"/>
        <end position="169"/>
    </location>
</feature>
<sequence>MNDTQTTGHGFWRYLINPDKSATTQLEHLCLGLAKIIPTLEPGPNDELTPQRLAAFYRGVGGNYDALFLKTSESALSFMYQTLGCFHSLQPTASPFEHPRIPCLTPAGFARWQTIQILLCPEENVGFMQKAVQKWNVPMPNGNIFPKYIPQGVFPAKADEEMENWHRDVTGRLNQQKYMQRIKNSPHQSPYPDLYDRKDGYFSGAQPTRHSRSSSRDDQHNMDAFRRRSSVPNFPSPGERAPHWDPRTTNEAPKARSHSAQRPPPPLTRQRSQTTSGPTRNRPQQSAVNSPPQSRRVVNPNDPAARRSSAHAFPYRSPARTPSTVDEDTGSEASSETSQPGRRHRRSDEDRKSRPSSSSLWLPSFMRSHKRRHSSDAGSRAPGPKHSPLRPEPHPPRALNAPQHPSQAQYRAGGPHWRDASWDSDPALSGPTMATQAQAHFDPRGPSIRYPDQSTFEPLTRQSSAGSQPDQRYRSSDAERGGTQRRHVQGGPLRVATTVTGVSGRRYPTGDPMSPIDRQRTHASGRGGVPAMV</sequence>
<feature type="region of interest" description="Disordered" evidence="1">
    <location>
        <begin position="183"/>
        <end position="533"/>
    </location>
</feature>
<feature type="compositionally biased region" description="Basic and acidic residues" evidence="1">
    <location>
        <begin position="471"/>
        <end position="482"/>
    </location>
</feature>
<feature type="compositionally biased region" description="Polar residues" evidence="1">
    <location>
        <begin position="452"/>
        <end position="470"/>
    </location>
</feature>
<dbReference type="STRING" id="1016849.A0A0D1X3F6"/>
<dbReference type="AlphaFoldDB" id="A0A0D1X3F6"/>
<feature type="compositionally biased region" description="Polar residues" evidence="1">
    <location>
        <begin position="331"/>
        <end position="340"/>
    </location>
</feature>
<evidence type="ECO:0000259" key="2">
    <source>
        <dbReference type="Pfam" id="PF24355"/>
    </source>
</evidence>
<organism evidence="3 4">
    <name type="scientific">Exophiala sideris</name>
    <dbReference type="NCBI Taxonomy" id="1016849"/>
    <lineage>
        <taxon>Eukaryota</taxon>
        <taxon>Fungi</taxon>
        <taxon>Dikarya</taxon>
        <taxon>Ascomycota</taxon>
        <taxon>Pezizomycotina</taxon>
        <taxon>Eurotiomycetes</taxon>
        <taxon>Chaetothyriomycetidae</taxon>
        <taxon>Chaetothyriales</taxon>
        <taxon>Herpotrichiellaceae</taxon>
        <taxon>Exophiala</taxon>
    </lineage>
</organism>
<protein>
    <recommendedName>
        <fullName evidence="2">DUF7514 domain-containing protein</fullName>
    </recommendedName>
</protein>